<dbReference type="InterPro" id="IPR051240">
    <property type="entry name" value="Mito_RNA-Proc/Resp"/>
</dbReference>
<dbReference type="AlphaFoldDB" id="G0TRB9"/>
<dbReference type="Gene3D" id="1.25.40.10">
    <property type="entry name" value="Tetratricopeptide repeat domain"/>
    <property type="match status" value="2"/>
</dbReference>
<dbReference type="InterPro" id="IPR033443">
    <property type="entry name" value="PROP1-like_PPR_dom"/>
</dbReference>
<dbReference type="PANTHER" id="PTHR47933">
    <property type="entry name" value="PENTATRICOPEPTIDE REPEAT-CONTAINING PROTEIN 1, MITOCHONDRIAL"/>
    <property type="match status" value="1"/>
</dbReference>
<dbReference type="GO" id="GO:0003729">
    <property type="term" value="F:mRNA binding"/>
    <property type="evidence" value="ECO:0007669"/>
    <property type="project" value="TreeGrafter"/>
</dbReference>
<evidence type="ECO:0000256" key="2">
    <source>
        <dbReference type="PROSITE-ProRule" id="PRU00708"/>
    </source>
</evidence>
<proteinExistence type="predicted"/>
<feature type="domain" description="PROP1-like PPR" evidence="3">
    <location>
        <begin position="261"/>
        <end position="357"/>
    </location>
</feature>
<keyword evidence="1" id="KW-0677">Repeat</keyword>
<protein>
    <recommendedName>
        <fullName evidence="3">PROP1-like PPR domain-containing protein</fullName>
    </recommendedName>
</protein>
<sequence length="797" mass="89934">MFISLPSLLSIHCSYTNVSRPVLLFPRSSLLSRIALMLATKKQLTRALSPYAQALKHVAVRGAVAFGPSAKEMELDMYRRGVLPADYRPPAQGKWDDTIERWAYAWQFPAEEEEDDLVTGVERNTSGMRLLLEFGDRLVRSQPSAVPLSGKNSSLYPPVSSALTTAPVELPPTPQVYKELEHDITELTRECGALECTQEIWTTTGPTTHVKIPLAFIDNGSEVSNASKQLAYVMENLGLEYAEDGLIIIIASLSRQGHRSIGRAIFNFVCAIGLGPSAELYRALMKDASRRGDVNEAMALIEEMKEKGITPRIGNWHELMYTFYRAKDYAAVSQIVDNMKMYANIEPNEVTFALQLKALSRDVSQLNSLPEAIQLFDQMENVYGFIASRPHYDAMMYHLSLSPVPEMRLRCEELAQKMQLMGIVWNANTYLNLIRSAQVVGDVLAVEKYLGKMRDDGLAANILHLSWAIQAHVQHKEAEDGTPKGETFEDKNEALRLMGIASQFPTKEQVPDLNRQKLLPRLRSQEGEVAGSLWAMDGGEFSYPKDGGGPQGWGVRLWRERQLIKGEYKKVLDGLEPVPKLSALGNSVRTAVDQLEIEKSGAKSPGELSDYRNFVDHRFDGGVPKPESEFHPQVPHSAELVWQGEVRDSLSPYKSDEEIALENDNTFFSNLSKEAGEKVSIVVGALQQKRENSLEVKGKGVTRRSKYDYLEKWRDMYRHGTLEAPERPALNFGRTPDDHKNTMAALVRDWYQRNKKSPPKVEMLRVWEEDVKRDRERVTAHNALKKRSRMRRNLKGK</sequence>
<name>G0TRB9_TRYVY</name>
<feature type="repeat" description="PPR" evidence="2">
    <location>
        <begin position="277"/>
        <end position="311"/>
    </location>
</feature>
<dbReference type="Pfam" id="PF13812">
    <property type="entry name" value="PPR_3"/>
    <property type="match status" value="1"/>
</dbReference>
<dbReference type="PROSITE" id="PS51375">
    <property type="entry name" value="PPR"/>
    <property type="match status" value="1"/>
</dbReference>
<dbReference type="VEuPathDB" id="TriTrypDB:TvY486_0101310"/>
<evidence type="ECO:0000256" key="1">
    <source>
        <dbReference type="ARBA" id="ARBA00022737"/>
    </source>
</evidence>
<accession>G0TRB9</accession>
<evidence type="ECO:0000313" key="4">
    <source>
        <dbReference type="EMBL" id="CCC46483.1"/>
    </source>
</evidence>
<dbReference type="InterPro" id="IPR002885">
    <property type="entry name" value="PPR_rpt"/>
</dbReference>
<dbReference type="PANTHER" id="PTHR47933:SF11">
    <property type="entry name" value="PENTATRICOPEPTIDE REPEAT-CONTAINING PROTEIN 2"/>
    <property type="match status" value="1"/>
</dbReference>
<dbReference type="NCBIfam" id="TIGR00756">
    <property type="entry name" value="PPR"/>
    <property type="match status" value="1"/>
</dbReference>
<reference evidence="4" key="1">
    <citation type="journal article" date="2012" name="Proc. Natl. Acad. Sci. U.S.A.">
        <title>Antigenic diversity is generated by distinct evolutionary mechanisms in African trypanosome species.</title>
        <authorList>
            <person name="Jackson A.P."/>
            <person name="Berry A."/>
            <person name="Aslett M."/>
            <person name="Allison H.C."/>
            <person name="Burton P."/>
            <person name="Vavrova-Anderson J."/>
            <person name="Brown R."/>
            <person name="Browne H."/>
            <person name="Corton N."/>
            <person name="Hauser H."/>
            <person name="Gamble J."/>
            <person name="Gilderthorp R."/>
            <person name="Marcello L."/>
            <person name="McQuillan J."/>
            <person name="Otto T.D."/>
            <person name="Quail M.A."/>
            <person name="Sanders M.J."/>
            <person name="van Tonder A."/>
            <person name="Ginger M.L."/>
            <person name="Field M.C."/>
            <person name="Barry J.D."/>
            <person name="Hertz-Fowler C."/>
            <person name="Berriman M."/>
        </authorList>
    </citation>
    <scope>NUCLEOTIDE SEQUENCE</scope>
    <source>
        <strain evidence="4">Y486</strain>
    </source>
</reference>
<dbReference type="EMBL" id="HE573017">
    <property type="protein sequence ID" value="CCC46483.1"/>
    <property type="molecule type" value="Genomic_DNA"/>
</dbReference>
<gene>
    <name evidence="4" type="ORF">TVY486_0101310</name>
</gene>
<dbReference type="Pfam" id="PF17177">
    <property type="entry name" value="PPR_long"/>
    <property type="match status" value="1"/>
</dbReference>
<organism evidence="4">
    <name type="scientific">Trypanosoma vivax (strain Y486)</name>
    <dbReference type="NCBI Taxonomy" id="1055687"/>
    <lineage>
        <taxon>Eukaryota</taxon>
        <taxon>Discoba</taxon>
        <taxon>Euglenozoa</taxon>
        <taxon>Kinetoplastea</taxon>
        <taxon>Metakinetoplastina</taxon>
        <taxon>Trypanosomatida</taxon>
        <taxon>Trypanosomatidae</taxon>
        <taxon>Trypanosoma</taxon>
        <taxon>Duttonella</taxon>
    </lineage>
</organism>
<evidence type="ECO:0000259" key="3">
    <source>
        <dbReference type="Pfam" id="PF17177"/>
    </source>
</evidence>
<dbReference type="InterPro" id="IPR011990">
    <property type="entry name" value="TPR-like_helical_dom_sf"/>
</dbReference>